<name>A0A6G9YY35_9NOCA</name>
<dbReference type="EMBL" id="CP046173">
    <property type="protein sequence ID" value="QIS18021.1"/>
    <property type="molecule type" value="Genomic_DNA"/>
</dbReference>
<reference evidence="2 3" key="1">
    <citation type="journal article" date="2019" name="ACS Chem. Biol.">
        <title>Identification and Mobilization of a Cryptic Antibiotic Biosynthesis Gene Locus from a Human-Pathogenic Nocardia Isolate.</title>
        <authorList>
            <person name="Herisse M."/>
            <person name="Ishida K."/>
            <person name="Porter J.L."/>
            <person name="Howden B."/>
            <person name="Hertweck C."/>
            <person name="Stinear T.P."/>
            <person name="Pidot S.J."/>
        </authorList>
    </citation>
    <scope>NUCLEOTIDE SEQUENCE [LARGE SCALE GENOMIC DNA]</scope>
    <source>
        <strain evidence="2 3">AUSMDU00012715</strain>
    </source>
</reference>
<dbReference type="InterPro" id="IPR037883">
    <property type="entry name" value="Knr4/Smi1-like_sf"/>
</dbReference>
<dbReference type="InterPro" id="IPR018958">
    <property type="entry name" value="Knr4/Smi1-like_dom"/>
</dbReference>
<evidence type="ECO:0000313" key="2">
    <source>
        <dbReference type="EMBL" id="QIS18021.1"/>
    </source>
</evidence>
<proteinExistence type="predicted"/>
<dbReference type="SUPFAM" id="SSF160631">
    <property type="entry name" value="SMI1/KNR4-like"/>
    <property type="match status" value="1"/>
</dbReference>
<dbReference type="Gene3D" id="3.40.1580.10">
    <property type="entry name" value="SMI1/KNR4-like"/>
    <property type="match status" value="1"/>
</dbReference>
<accession>A0A6G9YY35</accession>
<organism evidence="2 3">
    <name type="scientific">Nocardia terpenica</name>
    <dbReference type="NCBI Taxonomy" id="455432"/>
    <lineage>
        <taxon>Bacteria</taxon>
        <taxon>Bacillati</taxon>
        <taxon>Actinomycetota</taxon>
        <taxon>Actinomycetes</taxon>
        <taxon>Mycobacteriales</taxon>
        <taxon>Nocardiaceae</taxon>
        <taxon>Nocardia</taxon>
    </lineage>
</organism>
<gene>
    <name evidence="2" type="ORF">F6W96_06625</name>
</gene>
<sequence>MPIRLWSGPAGPLLGFRTVIVHDAGVTGSTEPFPIRSDDGFPRNELGAVGVIIRAAYSSCRRGAPIPCRHRKRRTMKLLRTSLLPIAALAAACTSSRDMSQASPSDDWCRSAISELTNAQRAWYEKGKSEGHDDTWMLTTPKPPADDASIQAAENRLGIKFDDQFKDWLHHVNGWEDFSGAESLLPVEELSRDSVPEQNLRAFLAGGEFTPNRIGVDSFDQLVVIGGAEDGSNYIAIRAAANTDTSSMPVFTFSHGDFLKHDDFKSYIQSEINLLKQQ</sequence>
<dbReference type="AlphaFoldDB" id="A0A6G9YY35"/>
<feature type="domain" description="Knr4/Smi1-like" evidence="1">
    <location>
        <begin position="144"/>
        <end position="270"/>
    </location>
</feature>
<evidence type="ECO:0000259" key="1">
    <source>
        <dbReference type="SMART" id="SM00860"/>
    </source>
</evidence>
<dbReference type="Proteomes" id="UP000500953">
    <property type="component" value="Chromosome"/>
</dbReference>
<evidence type="ECO:0000313" key="3">
    <source>
        <dbReference type="Proteomes" id="UP000500953"/>
    </source>
</evidence>
<dbReference type="SMART" id="SM00860">
    <property type="entry name" value="SMI1_KNR4"/>
    <property type="match status" value="1"/>
</dbReference>
<dbReference type="Pfam" id="PF09346">
    <property type="entry name" value="SMI1_KNR4"/>
    <property type="match status" value="1"/>
</dbReference>
<protein>
    <recommendedName>
        <fullName evidence="1">Knr4/Smi1-like domain-containing protein</fullName>
    </recommendedName>
</protein>